<dbReference type="RefSeq" id="WP_201246239.1">
    <property type="nucleotide sequence ID" value="NZ_NHSF01000064.1"/>
</dbReference>
<dbReference type="EMBL" id="NHSF01000064">
    <property type="protein sequence ID" value="MBK5931399.1"/>
    <property type="molecule type" value="Genomic_DNA"/>
</dbReference>
<name>A0AAJ0UH60_HALSE</name>
<evidence type="ECO:0008006" key="3">
    <source>
        <dbReference type="Google" id="ProtNLM"/>
    </source>
</evidence>
<dbReference type="Pfam" id="PF07103">
    <property type="entry name" value="DUF1365"/>
    <property type="match status" value="1"/>
</dbReference>
<reference evidence="1" key="1">
    <citation type="submission" date="2017-05" db="EMBL/GenBank/DDBJ databases">
        <authorList>
            <person name="Imhoff J.F."/>
            <person name="Rahn T."/>
            <person name="Kuenzel S."/>
            <person name="Neulinger S.C."/>
        </authorList>
    </citation>
    <scope>NUCLEOTIDE SEQUENCE</scope>
    <source>
        <strain evidence="1">DSM 4395</strain>
    </source>
</reference>
<gene>
    <name evidence="1" type="ORF">CCR82_12940</name>
</gene>
<sequence>MSENPHRIYFTKVMHRRLFPVQYRFTYKVFSLLLDLDALDHLPPLLRTRQGFGLFRFAPEDHGPRDGSPLRPWADQLLREQGIELEGGRIRLLCMPRVLGYGFNPLSLWYCEHADGQLRAVLAEVGNTFGDSHFYLLANGGKPLAWPVRDKATKCFYVSPLMEMASEYHFRLAEPAEHLGVFIRQFHADGRLQLVATQTGAGEPLTQRALWRALRRTPLMGFKVMAAIHWQALKIWLRGAPYVPKTDPPPPEVT</sequence>
<dbReference type="PANTHER" id="PTHR33973">
    <property type="entry name" value="OS07G0153300 PROTEIN"/>
    <property type="match status" value="1"/>
</dbReference>
<comment type="caution">
    <text evidence="1">The sequence shown here is derived from an EMBL/GenBank/DDBJ whole genome shotgun (WGS) entry which is preliminary data.</text>
</comment>
<accession>A0AAJ0UH60</accession>
<protein>
    <recommendedName>
        <fullName evidence="3">DUF1365 domain-containing protein</fullName>
    </recommendedName>
</protein>
<dbReference type="InterPro" id="IPR010775">
    <property type="entry name" value="DUF1365"/>
</dbReference>
<organism evidence="1 2">
    <name type="scientific">Halochromatium salexigens</name>
    <name type="common">Chromatium salexigens</name>
    <dbReference type="NCBI Taxonomy" id="49447"/>
    <lineage>
        <taxon>Bacteria</taxon>
        <taxon>Pseudomonadati</taxon>
        <taxon>Pseudomonadota</taxon>
        <taxon>Gammaproteobacteria</taxon>
        <taxon>Chromatiales</taxon>
        <taxon>Chromatiaceae</taxon>
        <taxon>Halochromatium</taxon>
    </lineage>
</organism>
<evidence type="ECO:0000313" key="1">
    <source>
        <dbReference type="EMBL" id="MBK5931399.1"/>
    </source>
</evidence>
<dbReference type="Proteomes" id="UP001296967">
    <property type="component" value="Unassembled WGS sequence"/>
</dbReference>
<reference evidence="1" key="2">
    <citation type="journal article" date="2020" name="Microorganisms">
        <title>Osmotic Adaptation and Compatible Solute Biosynthesis of Phototrophic Bacteria as Revealed from Genome Analyses.</title>
        <authorList>
            <person name="Imhoff J.F."/>
            <person name="Rahn T."/>
            <person name="Kunzel S."/>
            <person name="Keller A."/>
            <person name="Neulinger S.C."/>
        </authorList>
    </citation>
    <scope>NUCLEOTIDE SEQUENCE</scope>
    <source>
        <strain evidence="1">DSM 4395</strain>
    </source>
</reference>
<proteinExistence type="predicted"/>
<keyword evidence="2" id="KW-1185">Reference proteome</keyword>
<evidence type="ECO:0000313" key="2">
    <source>
        <dbReference type="Proteomes" id="UP001296967"/>
    </source>
</evidence>
<dbReference type="AlphaFoldDB" id="A0AAJ0UH60"/>
<dbReference type="PANTHER" id="PTHR33973:SF4">
    <property type="entry name" value="OS07G0153300 PROTEIN"/>
    <property type="match status" value="1"/>
</dbReference>